<dbReference type="PATRIC" id="fig|226900.8.peg.2485"/>
<dbReference type="PRINTS" id="PR00154">
    <property type="entry name" value="AMPBINDING"/>
</dbReference>
<accession>Q81DB5</accession>
<proteinExistence type="predicted"/>
<dbReference type="GO" id="GO:0003824">
    <property type="term" value="F:catalytic activity"/>
    <property type="evidence" value="ECO:0007669"/>
    <property type="project" value="InterPro"/>
</dbReference>
<dbReference type="InterPro" id="IPR000873">
    <property type="entry name" value="AMP-dep_synth/lig_dom"/>
</dbReference>
<dbReference type="PANTHER" id="PTHR45527">
    <property type="entry name" value="NONRIBOSOMAL PEPTIDE SYNTHETASE"/>
    <property type="match status" value="1"/>
</dbReference>
<dbReference type="PANTHER" id="PTHR45527:SF1">
    <property type="entry name" value="FATTY ACID SYNTHASE"/>
    <property type="match status" value="1"/>
</dbReference>
<dbReference type="AlphaFoldDB" id="Q81DB5"/>
<dbReference type="InterPro" id="IPR001242">
    <property type="entry name" value="Condensation_dom"/>
</dbReference>
<dbReference type="InterPro" id="IPR042099">
    <property type="entry name" value="ANL_N_sf"/>
</dbReference>
<sequence>MSGELPILQLPVDRPRPVKQTYSGAAHHVIFPYKLLSQLKDISRQEGSTLFMTLMAAYQSFLARYTGQKDILVGSPIANRNHKGVEGLIGFFVNTLVYRSDLSGTPTFREILNQTKKKALKAYEYQDIPFEKMVEAVQPERSMSHSPIFQTMFTLQNIKQERLDLPDRSIEMVESNMSIAKFDLSLTAYEVEEGLFVSFEYNTDLFDSSTIARMAGHFENWLNEITYHPDESYTKLSMLSDTEQKQLLEEWNDTDVVYGHDCMIHELFEQQVARTPDAVAVVYEGGKLTYQELNEKSNQLAHFLQKRGIGPESLVGICIERSPDMIIGLFGILKAGGAYVPLDPSYPENRLRYILENSQIQVLLTKEALQDWLPKDIQAICLDRDQVMISKESNLAPVSGVTANNLAYIIYTSGSTGNPKGVMIEHHSVINRLQWMQKKYPLSGADTILQKTPFSFDVSVWELFWWSFVGARVCLLPPGGEKDPAVIEEYIERYRRVHHALCSVDVIYFLRLYGTI</sequence>
<dbReference type="InterPro" id="IPR020459">
    <property type="entry name" value="AMP-binding"/>
</dbReference>
<dbReference type="Gene3D" id="3.30.559.30">
    <property type="entry name" value="Nonribosomal peptide synthetase, condensation domain"/>
    <property type="match status" value="1"/>
</dbReference>
<reference evidence="3 4" key="1">
    <citation type="journal article" date="2003" name="Nature">
        <title>Genome sequence of Bacillus cereus and comparative analysis with Bacillus anthracis.</title>
        <authorList>
            <person name="Ivanova N."/>
            <person name="Sorokin A."/>
            <person name="Anderson I."/>
            <person name="Galleron N."/>
            <person name="Candelon B."/>
            <person name="Kapatral V."/>
            <person name="Bhattacharyya A."/>
            <person name="Reznik G."/>
            <person name="Mikhailova N."/>
            <person name="Lapidus A."/>
            <person name="Chu L."/>
            <person name="Mazur M."/>
            <person name="Goltsman E."/>
            <person name="Larsen N."/>
            <person name="D'Souza M."/>
            <person name="Walunas T."/>
            <person name="Grechkin Y."/>
            <person name="Pusch G."/>
            <person name="Haselkorn R."/>
            <person name="Fonstein M."/>
            <person name="Ehrlich S.D."/>
            <person name="Overbeek R."/>
            <person name="Kyrpides N."/>
        </authorList>
    </citation>
    <scope>NUCLEOTIDE SEQUENCE [LARGE SCALE GENOMIC DNA]</scope>
    <source>
        <strain evidence="4">ATCC 14579 / DSM 31 / CCUG 7414 / JCM 2152 / NBRC 15305 / NCIMB 9373 / NCTC 2599 / NRRL B-3711</strain>
    </source>
</reference>
<dbReference type="HOGENOM" id="CLU_000022_2_9_9"/>
<gene>
    <name evidence="3" type="ordered locus">BC_2455</name>
</gene>
<evidence type="ECO:0000313" key="3">
    <source>
        <dbReference type="EMBL" id="AAP09418.1"/>
    </source>
</evidence>
<dbReference type="Gene3D" id="3.40.50.12780">
    <property type="entry name" value="N-terminal domain of ligase-like"/>
    <property type="match status" value="1"/>
</dbReference>
<dbReference type="Pfam" id="PF00668">
    <property type="entry name" value="Condensation"/>
    <property type="match status" value="1"/>
</dbReference>
<feature type="domain" description="AMP-dependent synthetase/ligase" evidence="1">
    <location>
        <begin position="268"/>
        <end position="495"/>
    </location>
</feature>
<dbReference type="PROSITE" id="PS00455">
    <property type="entry name" value="AMP_BINDING"/>
    <property type="match status" value="1"/>
</dbReference>
<dbReference type="SUPFAM" id="SSF52777">
    <property type="entry name" value="CoA-dependent acyltransferases"/>
    <property type="match status" value="1"/>
</dbReference>
<dbReference type="CDD" id="cd19531">
    <property type="entry name" value="LCL_NRPS-like"/>
    <property type="match status" value="1"/>
</dbReference>
<protein>
    <submittedName>
        <fullName evidence="3">Peptide synthetase</fullName>
    </submittedName>
</protein>
<organism evidence="3 4">
    <name type="scientific">Bacillus cereus (strain ATCC 14579 / DSM 31 / CCUG 7414 / JCM 2152 / NBRC 15305 / NCIMB 9373 / NCTC 2599 / NRRL B-3711)</name>
    <dbReference type="NCBI Taxonomy" id="226900"/>
    <lineage>
        <taxon>Bacteria</taxon>
        <taxon>Bacillati</taxon>
        <taxon>Bacillota</taxon>
        <taxon>Bacilli</taxon>
        <taxon>Bacillales</taxon>
        <taxon>Bacillaceae</taxon>
        <taxon>Bacillus</taxon>
        <taxon>Bacillus cereus group</taxon>
    </lineage>
</organism>
<dbReference type="InterPro" id="IPR020845">
    <property type="entry name" value="AMP-binding_CS"/>
</dbReference>
<keyword evidence="4" id="KW-1185">Reference proteome</keyword>
<evidence type="ECO:0000259" key="1">
    <source>
        <dbReference type="Pfam" id="PF00501"/>
    </source>
</evidence>
<name>Q81DB5_BACCR</name>
<dbReference type="EMBL" id="AE016877">
    <property type="protein sequence ID" value="AAP09418.1"/>
    <property type="molecule type" value="Genomic_DNA"/>
</dbReference>
<feature type="domain" description="Condensation" evidence="2">
    <location>
        <begin position="2"/>
        <end position="248"/>
    </location>
</feature>
<dbReference type="SUPFAM" id="SSF56801">
    <property type="entry name" value="Acetyl-CoA synthetase-like"/>
    <property type="match status" value="1"/>
</dbReference>
<evidence type="ECO:0000313" key="4">
    <source>
        <dbReference type="Proteomes" id="UP000001417"/>
    </source>
</evidence>
<dbReference type="Proteomes" id="UP000001417">
    <property type="component" value="Chromosome"/>
</dbReference>
<dbReference type="Pfam" id="PF00501">
    <property type="entry name" value="AMP-binding"/>
    <property type="match status" value="1"/>
</dbReference>
<dbReference type="KEGG" id="bce:BC2455"/>
<evidence type="ECO:0000259" key="2">
    <source>
        <dbReference type="Pfam" id="PF00668"/>
    </source>
</evidence>